<proteinExistence type="predicted"/>
<dbReference type="Gene3D" id="3.20.100.30">
    <property type="entry name" value="VTC, catalytic tunnel domain"/>
    <property type="match status" value="1"/>
</dbReference>
<dbReference type="GO" id="GO:0006799">
    <property type="term" value="P:polyphosphate biosynthetic process"/>
    <property type="evidence" value="ECO:0007669"/>
    <property type="project" value="UniProtKB-ARBA"/>
</dbReference>
<organism evidence="2 3">
    <name type="scientific">Ilumatobacter coccineus (strain NBRC 103263 / KCTC 29153 / YM16-304)</name>
    <dbReference type="NCBI Taxonomy" id="1313172"/>
    <lineage>
        <taxon>Bacteria</taxon>
        <taxon>Bacillati</taxon>
        <taxon>Actinomycetota</taxon>
        <taxon>Acidimicrobiia</taxon>
        <taxon>Acidimicrobiales</taxon>
        <taxon>Ilumatobacteraceae</taxon>
        <taxon>Ilumatobacter</taxon>
    </lineage>
</organism>
<name>A0A6C7EB90_ILUCY</name>
<evidence type="ECO:0000259" key="1">
    <source>
        <dbReference type="Pfam" id="PF09359"/>
    </source>
</evidence>
<dbReference type="CDD" id="cd07750">
    <property type="entry name" value="PolyPPase_VTC_like"/>
    <property type="match status" value="1"/>
</dbReference>
<reference evidence="2 3" key="1">
    <citation type="journal article" date="2013" name="Int. J. Syst. Evol. Microbiol.">
        <title>Ilumatobacter nonamiense sp. nov. and Ilumatobacter coccineum sp. nov., isolated from seashore sand.</title>
        <authorList>
            <person name="Matsumoto A."/>
            <person name="Kasai H."/>
            <person name="Matsuo Y."/>
            <person name="Shizuri Y."/>
            <person name="Ichikawa N."/>
            <person name="Fujita N."/>
            <person name="Omura S."/>
            <person name="Takahashi Y."/>
        </authorList>
    </citation>
    <scope>NUCLEOTIDE SEQUENCE [LARGE SCALE GENOMIC DNA]</scope>
    <source>
        <strain evidence="3">NBRC 103263 / KCTC 29153 / YM16-304</strain>
    </source>
</reference>
<gene>
    <name evidence="2" type="ORF">YM304_21550</name>
</gene>
<dbReference type="Pfam" id="PF09359">
    <property type="entry name" value="VTC"/>
    <property type="match status" value="1"/>
</dbReference>
<dbReference type="OrthoDB" id="148766at2"/>
<dbReference type="AlphaFoldDB" id="A0A6C7EB90"/>
<dbReference type="InterPro" id="IPR042267">
    <property type="entry name" value="VTC_sf"/>
</dbReference>
<accession>A0A6C7EB90</accession>
<dbReference type="RefSeq" id="WP_015441716.1">
    <property type="nucleotide sequence ID" value="NC_020520.1"/>
</dbReference>
<dbReference type="InterPro" id="IPR033469">
    <property type="entry name" value="CYTH-like_dom_sf"/>
</dbReference>
<dbReference type="Proteomes" id="UP000011863">
    <property type="component" value="Chromosome"/>
</dbReference>
<protein>
    <recommendedName>
        <fullName evidence="1">VTC domain-containing protein</fullName>
    </recommendedName>
</protein>
<feature type="domain" description="VTC" evidence="1">
    <location>
        <begin position="28"/>
        <end position="228"/>
    </location>
</feature>
<dbReference type="SUPFAM" id="SSF55154">
    <property type="entry name" value="CYTH-like phosphatases"/>
    <property type="match status" value="1"/>
</dbReference>
<sequence>MMSLADAMAGAEPIDLDRLNEQAELQTRSTRKYIVDVDVVAAIMRSFAGDVAVLEIGQERVIDYETVYFDTPDHTLYLDTAHRRPRRFKVRTRRYQRDETAMLEIKAKNGRGATVKHRREYLASRRYELSDEARRWIDEIVDFSSTTTLAPTLVTRFARSTVVGHRDDERFTFDTDLVCTSPDGAASSLDGVIVECKSTGESSSVDRWLWRQGIRPVTISKYCTGRAAIDPELPANHWHRTLRTYFAA</sequence>
<keyword evidence="3" id="KW-1185">Reference proteome</keyword>
<dbReference type="InterPro" id="IPR018966">
    <property type="entry name" value="VTC_domain"/>
</dbReference>
<evidence type="ECO:0000313" key="3">
    <source>
        <dbReference type="Proteomes" id="UP000011863"/>
    </source>
</evidence>
<dbReference type="KEGG" id="aym:YM304_21550"/>
<evidence type="ECO:0000313" key="2">
    <source>
        <dbReference type="EMBL" id="BAN02469.1"/>
    </source>
</evidence>
<dbReference type="EMBL" id="AP012057">
    <property type="protein sequence ID" value="BAN02469.1"/>
    <property type="molecule type" value="Genomic_DNA"/>
</dbReference>